<sequence length="126" mass="13550">MCSGKKFERAEGRRTKAAGARTWARCPRRVPRVGGEGWTRNPTTPPGGPPHPLGRRQESRGVTASRARRHLSAAGPLQRSGGTGARDPPKDLPACPPEARQWMVAALAMSRTCPGSGSARFDRKVD</sequence>
<dbReference type="EMBL" id="JABSTQ010004812">
    <property type="protein sequence ID" value="KAG0440966.1"/>
    <property type="molecule type" value="Genomic_DNA"/>
</dbReference>
<evidence type="ECO:0000313" key="1">
    <source>
        <dbReference type="EMBL" id="KAG0440966.1"/>
    </source>
</evidence>
<organism evidence="1 2">
    <name type="scientific">Ixodes persulcatus</name>
    <name type="common">Taiga tick</name>
    <dbReference type="NCBI Taxonomy" id="34615"/>
    <lineage>
        <taxon>Eukaryota</taxon>
        <taxon>Metazoa</taxon>
        <taxon>Ecdysozoa</taxon>
        <taxon>Arthropoda</taxon>
        <taxon>Chelicerata</taxon>
        <taxon>Arachnida</taxon>
        <taxon>Acari</taxon>
        <taxon>Parasitiformes</taxon>
        <taxon>Ixodida</taxon>
        <taxon>Ixodoidea</taxon>
        <taxon>Ixodidae</taxon>
        <taxon>Ixodinae</taxon>
        <taxon>Ixodes</taxon>
    </lineage>
</organism>
<accession>A0AC60QTS0</accession>
<protein>
    <submittedName>
        <fullName evidence="1">Uncharacterized protein</fullName>
    </submittedName>
</protein>
<name>A0AC60QTS0_IXOPE</name>
<gene>
    <name evidence="1" type="ORF">HPB47_016097</name>
</gene>
<reference evidence="1 2" key="1">
    <citation type="journal article" date="2020" name="Cell">
        <title>Large-Scale Comparative Analyses of Tick Genomes Elucidate Their Genetic Diversity and Vector Capacities.</title>
        <authorList>
            <consortium name="Tick Genome and Microbiome Consortium (TIGMIC)"/>
            <person name="Jia N."/>
            <person name="Wang J."/>
            <person name="Shi W."/>
            <person name="Du L."/>
            <person name="Sun Y."/>
            <person name="Zhan W."/>
            <person name="Jiang J.F."/>
            <person name="Wang Q."/>
            <person name="Zhang B."/>
            <person name="Ji P."/>
            <person name="Bell-Sakyi L."/>
            <person name="Cui X.M."/>
            <person name="Yuan T.T."/>
            <person name="Jiang B.G."/>
            <person name="Yang W.F."/>
            <person name="Lam T.T."/>
            <person name="Chang Q.C."/>
            <person name="Ding S.J."/>
            <person name="Wang X.J."/>
            <person name="Zhu J.G."/>
            <person name="Ruan X.D."/>
            <person name="Zhao L."/>
            <person name="Wei J.T."/>
            <person name="Ye R.Z."/>
            <person name="Que T.C."/>
            <person name="Du C.H."/>
            <person name="Zhou Y.H."/>
            <person name="Cheng J.X."/>
            <person name="Dai P.F."/>
            <person name="Guo W.B."/>
            <person name="Han X.H."/>
            <person name="Huang E.J."/>
            <person name="Li L.F."/>
            <person name="Wei W."/>
            <person name="Gao Y.C."/>
            <person name="Liu J.Z."/>
            <person name="Shao H.Z."/>
            <person name="Wang X."/>
            <person name="Wang C.C."/>
            <person name="Yang T.C."/>
            <person name="Huo Q.B."/>
            <person name="Li W."/>
            <person name="Chen H.Y."/>
            <person name="Chen S.E."/>
            <person name="Zhou L.G."/>
            <person name="Ni X.B."/>
            <person name="Tian J.H."/>
            <person name="Sheng Y."/>
            <person name="Liu T."/>
            <person name="Pan Y.S."/>
            <person name="Xia L.Y."/>
            <person name="Li J."/>
            <person name="Zhao F."/>
            <person name="Cao W.C."/>
        </authorList>
    </citation>
    <scope>NUCLEOTIDE SEQUENCE [LARGE SCALE GENOMIC DNA]</scope>
    <source>
        <strain evidence="1">Iper-2018</strain>
    </source>
</reference>
<keyword evidence="2" id="KW-1185">Reference proteome</keyword>
<proteinExistence type="predicted"/>
<evidence type="ECO:0000313" key="2">
    <source>
        <dbReference type="Proteomes" id="UP000805193"/>
    </source>
</evidence>
<dbReference type="Proteomes" id="UP000805193">
    <property type="component" value="Unassembled WGS sequence"/>
</dbReference>
<comment type="caution">
    <text evidence="1">The sequence shown here is derived from an EMBL/GenBank/DDBJ whole genome shotgun (WGS) entry which is preliminary data.</text>
</comment>